<evidence type="ECO:0000313" key="2">
    <source>
        <dbReference type="Proteomes" id="UP001605036"/>
    </source>
</evidence>
<organism evidence="1 2">
    <name type="scientific">Riccia fluitans</name>
    <dbReference type="NCBI Taxonomy" id="41844"/>
    <lineage>
        <taxon>Eukaryota</taxon>
        <taxon>Viridiplantae</taxon>
        <taxon>Streptophyta</taxon>
        <taxon>Embryophyta</taxon>
        <taxon>Marchantiophyta</taxon>
        <taxon>Marchantiopsida</taxon>
        <taxon>Marchantiidae</taxon>
        <taxon>Marchantiales</taxon>
        <taxon>Ricciaceae</taxon>
        <taxon>Riccia</taxon>
    </lineage>
</organism>
<name>A0ABD1XQB6_9MARC</name>
<proteinExistence type="predicted"/>
<evidence type="ECO:0000313" key="1">
    <source>
        <dbReference type="EMBL" id="KAL2610091.1"/>
    </source>
</evidence>
<protein>
    <submittedName>
        <fullName evidence="1">Uncharacterized protein</fullName>
    </submittedName>
</protein>
<dbReference type="Proteomes" id="UP001605036">
    <property type="component" value="Unassembled WGS sequence"/>
</dbReference>
<comment type="caution">
    <text evidence="1">The sequence shown here is derived from an EMBL/GenBank/DDBJ whole genome shotgun (WGS) entry which is preliminary data.</text>
</comment>
<dbReference type="AlphaFoldDB" id="A0ABD1XQB6"/>
<keyword evidence="2" id="KW-1185">Reference proteome</keyword>
<dbReference type="EMBL" id="JBHFFA010000008">
    <property type="protein sequence ID" value="KAL2610091.1"/>
    <property type="molecule type" value="Genomic_DNA"/>
</dbReference>
<accession>A0ABD1XQB6</accession>
<gene>
    <name evidence="1" type="ORF">R1flu_028664</name>
</gene>
<reference evidence="1 2" key="1">
    <citation type="submission" date="2024-09" db="EMBL/GenBank/DDBJ databases">
        <title>Chromosome-scale assembly of Riccia fluitans.</title>
        <authorList>
            <person name="Paukszto L."/>
            <person name="Sawicki J."/>
            <person name="Karawczyk K."/>
            <person name="Piernik-Szablinska J."/>
            <person name="Szczecinska M."/>
            <person name="Mazdziarz M."/>
        </authorList>
    </citation>
    <scope>NUCLEOTIDE SEQUENCE [LARGE SCALE GENOMIC DNA]</scope>
    <source>
        <strain evidence="1">Rf_01</strain>
        <tissue evidence="1">Aerial parts of the thallus</tissue>
    </source>
</reference>
<sequence>MGRLCKGLRKLKEELWNQKPGIWRVKKGLRKLKEELRKQKLGIWRLKEGLQNLILKRLQTVKEGLQKLKKLPERWSVWLDIILSINYEAS</sequence>